<dbReference type="EMBL" id="AJIL01000771">
    <property type="protein sequence ID" value="KNE88878.1"/>
    <property type="molecule type" value="Genomic_DNA"/>
</dbReference>
<accession>A0A0L0UPE4</accession>
<evidence type="ECO:0000313" key="2">
    <source>
        <dbReference type="Proteomes" id="UP000054564"/>
    </source>
</evidence>
<protein>
    <submittedName>
        <fullName evidence="1">Uncharacterized protein</fullName>
    </submittedName>
</protein>
<evidence type="ECO:0000313" key="1">
    <source>
        <dbReference type="EMBL" id="KNE88878.1"/>
    </source>
</evidence>
<keyword evidence="2" id="KW-1185">Reference proteome</keyword>
<comment type="caution">
    <text evidence="1">The sequence shown here is derived from an EMBL/GenBank/DDBJ whole genome shotgun (WGS) entry which is preliminary data.</text>
</comment>
<sequence length="52" mass="6143">MRYPAVTYDPGDFTREADWPLRTEIMVDKPNSGRLIVMKIKSWWLVPSMKLC</sequence>
<organism evidence="1 2">
    <name type="scientific">Puccinia striiformis f. sp. tritici PST-78</name>
    <dbReference type="NCBI Taxonomy" id="1165861"/>
    <lineage>
        <taxon>Eukaryota</taxon>
        <taxon>Fungi</taxon>
        <taxon>Dikarya</taxon>
        <taxon>Basidiomycota</taxon>
        <taxon>Pucciniomycotina</taxon>
        <taxon>Pucciniomycetes</taxon>
        <taxon>Pucciniales</taxon>
        <taxon>Pucciniaceae</taxon>
        <taxon>Puccinia</taxon>
    </lineage>
</organism>
<gene>
    <name evidence="1" type="ORF">PSTG_17676</name>
</gene>
<dbReference type="Proteomes" id="UP000054564">
    <property type="component" value="Unassembled WGS sequence"/>
</dbReference>
<dbReference type="AlphaFoldDB" id="A0A0L0UPE4"/>
<reference evidence="2" key="1">
    <citation type="submission" date="2014-03" db="EMBL/GenBank/DDBJ databases">
        <title>The Genome Sequence of Puccinia striiformis f. sp. tritici PST-78.</title>
        <authorList>
            <consortium name="The Broad Institute Genome Sequencing Platform"/>
            <person name="Cuomo C."/>
            <person name="Hulbert S."/>
            <person name="Chen X."/>
            <person name="Walker B."/>
            <person name="Young S.K."/>
            <person name="Zeng Q."/>
            <person name="Gargeya S."/>
            <person name="Fitzgerald M."/>
            <person name="Haas B."/>
            <person name="Abouelleil A."/>
            <person name="Alvarado L."/>
            <person name="Arachchi H.M."/>
            <person name="Berlin A.M."/>
            <person name="Chapman S.B."/>
            <person name="Goldberg J."/>
            <person name="Griggs A."/>
            <person name="Gujja S."/>
            <person name="Hansen M."/>
            <person name="Howarth C."/>
            <person name="Imamovic A."/>
            <person name="Larimer J."/>
            <person name="McCowan C."/>
            <person name="Montmayeur A."/>
            <person name="Murphy C."/>
            <person name="Neiman D."/>
            <person name="Pearson M."/>
            <person name="Priest M."/>
            <person name="Roberts A."/>
            <person name="Saif S."/>
            <person name="Shea T."/>
            <person name="Sisk P."/>
            <person name="Sykes S."/>
            <person name="Wortman J."/>
            <person name="Nusbaum C."/>
            <person name="Birren B."/>
        </authorList>
    </citation>
    <scope>NUCLEOTIDE SEQUENCE [LARGE SCALE GENOMIC DNA]</scope>
    <source>
        <strain evidence="2">race PST-78</strain>
    </source>
</reference>
<proteinExistence type="predicted"/>
<name>A0A0L0UPE4_9BASI</name>